<protein>
    <submittedName>
        <fullName evidence="1">Uncharacterized protein</fullName>
    </submittedName>
</protein>
<evidence type="ECO:0000313" key="1">
    <source>
        <dbReference type="EMBL" id="KKN42993.1"/>
    </source>
</evidence>
<proteinExistence type="predicted"/>
<gene>
    <name evidence="1" type="ORF">LCGC14_0707780</name>
</gene>
<organism evidence="1">
    <name type="scientific">marine sediment metagenome</name>
    <dbReference type="NCBI Taxonomy" id="412755"/>
    <lineage>
        <taxon>unclassified sequences</taxon>
        <taxon>metagenomes</taxon>
        <taxon>ecological metagenomes</taxon>
    </lineage>
</organism>
<dbReference type="EMBL" id="LAZR01001543">
    <property type="protein sequence ID" value="KKN42993.1"/>
    <property type="molecule type" value="Genomic_DNA"/>
</dbReference>
<reference evidence="1" key="1">
    <citation type="journal article" date="2015" name="Nature">
        <title>Complex archaea that bridge the gap between prokaryotes and eukaryotes.</title>
        <authorList>
            <person name="Spang A."/>
            <person name="Saw J.H."/>
            <person name="Jorgensen S.L."/>
            <person name="Zaremba-Niedzwiedzka K."/>
            <person name="Martijn J."/>
            <person name="Lind A.E."/>
            <person name="van Eijk R."/>
            <person name="Schleper C."/>
            <person name="Guy L."/>
            <person name="Ettema T.J."/>
        </authorList>
    </citation>
    <scope>NUCLEOTIDE SEQUENCE</scope>
</reference>
<sequence length="78" mass="9289">MASKIPLKLKDQIERIILKILYEEKSVRTLKLLAEGVLERTMIERITISEKIITTIINHMNKNRKIQFTQKEGWKIRI</sequence>
<dbReference type="AlphaFoldDB" id="A0A0F9TNL3"/>
<name>A0A0F9TNL3_9ZZZZ</name>
<accession>A0A0F9TNL3</accession>
<comment type="caution">
    <text evidence="1">The sequence shown here is derived from an EMBL/GenBank/DDBJ whole genome shotgun (WGS) entry which is preliminary data.</text>
</comment>